<organism evidence="1 2">
    <name type="scientific">Paenibacillus baimaensis</name>
    <dbReference type="NCBI Taxonomy" id="2982185"/>
    <lineage>
        <taxon>Bacteria</taxon>
        <taxon>Bacillati</taxon>
        <taxon>Bacillota</taxon>
        <taxon>Bacilli</taxon>
        <taxon>Bacillales</taxon>
        <taxon>Paenibacillaceae</taxon>
        <taxon>Paenibacillus</taxon>
    </lineage>
</organism>
<dbReference type="Pfam" id="PF17132">
    <property type="entry name" value="Glyco_hydro_106"/>
    <property type="match status" value="1"/>
</dbReference>
<protein>
    <submittedName>
        <fullName evidence="1">Glycosyl hydrolase</fullName>
    </submittedName>
</protein>
<dbReference type="SUPFAM" id="SSF49785">
    <property type="entry name" value="Galactose-binding domain-like"/>
    <property type="match status" value="1"/>
</dbReference>
<keyword evidence="1" id="KW-0378">Hydrolase</keyword>
<dbReference type="EMBL" id="JAOQIO010000077">
    <property type="protein sequence ID" value="MCU6794122.1"/>
    <property type="molecule type" value="Genomic_DNA"/>
</dbReference>
<dbReference type="InterPro" id="IPR053161">
    <property type="entry name" value="Ulvan_degrading_GH"/>
</dbReference>
<proteinExistence type="predicted"/>
<comment type="caution">
    <text evidence="1">The sequence shown here is derived from an EMBL/GenBank/DDBJ whole genome shotgun (WGS) entry which is preliminary data.</text>
</comment>
<keyword evidence="2" id="KW-1185">Reference proteome</keyword>
<evidence type="ECO:0000313" key="2">
    <source>
        <dbReference type="Proteomes" id="UP001652445"/>
    </source>
</evidence>
<dbReference type="RefSeq" id="WP_262685326.1">
    <property type="nucleotide sequence ID" value="NZ_JAOQIO010000077.1"/>
</dbReference>
<name>A0ABT2UHN4_9BACL</name>
<gene>
    <name evidence="1" type="ORF">OB236_18625</name>
</gene>
<dbReference type="Proteomes" id="UP001652445">
    <property type="component" value="Unassembled WGS sequence"/>
</dbReference>
<evidence type="ECO:0000313" key="1">
    <source>
        <dbReference type="EMBL" id="MCU6794122.1"/>
    </source>
</evidence>
<dbReference type="Gene3D" id="2.60.120.260">
    <property type="entry name" value="Galactose-binding domain-like"/>
    <property type="match status" value="1"/>
</dbReference>
<accession>A0ABT2UHN4</accession>
<reference evidence="1 2" key="1">
    <citation type="submission" date="2022-09" db="EMBL/GenBank/DDBJ databases">
        <authorList>
            <person name="Han X.L."/>
            <person name="Wang Q."/>
            <person name="Lu T."/>
        </authorList>
    </citation>
    <scope>NUCLEOTIDE SEQUENCE [LARGE SCALE GENOMIC DNA]</scope>
    <source>
        <strain evidence="1 2">WQ 127069</strain>
    </source>
</reference>
<dbReference type="GO" id="GO:0016787">
    <property type="term" value="F:hydrolase activity"/>
    <property type="evidence" value="ECO:0007669"/>
    <property type="project" value="UniProtKB-KW"/>
</dbReference>
<dbReference type="PANTHER" id="PTHR36848">
    <property type="entry name" value="DNA-BINDING PROTEIN (PUTATIVE SECRETED PROTEIN)-RELATED"/>
    <property type="match status" value="1"/>
</dbReference>
<dbReference type="PANTHER" id="PTHR36848:SF2">
    <property type="entry name" value="SECRETED PROTEIN"/>
    <property type="match status" value="1"/>
</dbReference>
<sequence>MATLPELRERFNQPPAEYRSLPFWAWNDELQQEELTRQIKDMKAQGMGGFFMHSRDGLETPYMGPEWMEAIRESVAQAEQQGMKAWLYDEDRWPSGSAGGQVPAIGDEHRSKGLTIEVARGSFQPDGAIVAVFKAAIDDMKLLRCEQLQLPEIAGPAPQTAAVLAEDEVLLVFRVEVSAPSEWFNDQAPPDSMNPDTVRAFIDSTYEVYKAEIGEQFGRTIAGIFTDEPSVHDRHSTYTAGRGWIPWTSTFPAYFADKRGYDILELLPYIFFNGEQSPHARHDYWRTVSDKFCESYSKQLGDWCEDNGLAFTGHFLWEGSLGVATRVGGAIMPHYRYQHVPGIDLLCEQTNEHLTVKQCTSVANQYGRKFTISETYGCTGWEFTFEGQKWVGDWQYVLGINLRSQHLSLYSLKGCRKRDYPPVFNYQNSWWKYNYIMEDYFARIGSVMSEGRPVRDILVLHPASTAWSMLGTNPYGSKKRGLDRDIPAIDQYGFEFNDFLRILLGAHYDFDLGDETIMAETGAVRDNKLFVNLAGYEIAVIPPVHTMLHSTYELLLQFLEQGGKVVAMTPFATMIEGKPSEELIGLYAHPGITIASRPEEVIAKLEDIQPRPVRIHNRYAAEASELFILFKEVEDGHTLFVVNNDRDQGYEVRIDIQLIGRVEEWDALTGQITEIDSWIEQDRMCFNAQFGAAASRLYMIHPVDASTLNASASSPKALSQSQSEPILYAAAGPEFRFSRTMPNVLTLDTCEYRMGDGDWSEEMQVWSAQREIRDTLSMRQVYYNGITQRYKWIHEEHPHNGTPVGFRLRFDVTDLPAQEIRLVLEGSQQFRILLNGHEISNKAVGWFVDRSMDCITLPGIRQGSNELELYADYTQAMEIEDCYLIGDFAVNLSRSIVEELDTLRTGDWCLQGYYHYNGSMIYHVDYIQPDDETGKAVLLLGDHSAVTVEIRVNGVTAGHVPWKAADGVDLTPYLNAGSNALEIEVMGSPRNMFGPFHEARGSRQAMIGWDSFRREGNEFTPGYIVQPYGLFEQIKIVQIH</sequence>
<dbReference type="InterPro" id="IPR008979">
    <property type="entry name" value="Galactose-bd-like_sf"/>
</dbReference>